<organism evidence="1 2">
    <name type="scientific">Streptomyces spectabilis</name>
    <dbReference type="NCBI Taxonomy" id="68270"/>
    <lineage>
        <taxon>Bacteria</taxon>
        <taxon>Bacillati</taxon>
        <taxon>Actinomycetota</taxon>
        <taxon>Actinomycetes</taxon>
        <taxon>Kitasatosporales</taxon>
        <taxon>Streptomycetaceae</taxon>
        <taxon>Streptomyces</taxon>
    </lineage>
</organism>
<gene>
    <name evidence="1" type="ORF">FH965_33665</name>
</gene>
<proteinExistence type="predicted"/>
<protein>
    <submittedName>
        <fullName evidence="1">Uncharacterized protein</fullName>
    </submittedName>
</protein>
<dbReference type="RefSeq" id="WP_144322094.1">
    <property type="nucleotide sequence ID" value="NZ_CP040916.1"/>
</dbReference>
<dbReference type="EMBL" id="CP040916">
    <property type="protein sequence ID" value="QDQ14890.1"/>
    <property type="molecule type" value="Genomic_DNA"/>
</dbReference>
<dbReference type="Pfam" id="PF19450">
    <property type="entry name" value="DUF5988"/>
    <property type="match status" value="1"/>
</dbReference>
<dbReference type="InterPro" id="IPR046030">
    <property type="entry name" value="DUF5988"/>
</dbReference>
<dbReference type="Proteomes" id="UP000316806">
    <property type="component" value="Chromosome"/>
</dbReference>
<evidence type="ECO:0000313" key="2">
    <source>
        <dbReference type="Proteomes" id="UP000316806"/>
    </source>
</evidence>
<sequence>MRGIDHSISAITLNSVHLEGGPSTLSGTVVLAELNDVICSAEKIKIRHGNGYEHYEFIDAPAGVGGARVNSPAHDGGSDPLKLRWVGRTKIAE</sequence>
<name>A0A516RGV1_STRST</name>
<evidence type="ECO:0000313" key="1">
    <source>
        <dbReference type="EMBL" id="QDQ14890.1"/>
    </source>
</evidence>
<dbReference type="AlphaFoldDB" id="A0A516RGV1"/>
<accession>A0A516RGV1</accession>
<reference evidence="1 2" key="1">
    <citation type="journal article" date="2019" name="J. Ind. Microbiol. Biotechnol.">
        <title>The complete genomic sequence of Streptomyces spectabilis NRRL-2792 and identification of secondary metabolite biosynthetic gene clusters.</title>
        <authorList>
            <person name="Sinha A."/>
            <person name="Phillips-Salemka S."/>
            <person name="Niraula T.A."/>
            <person name="Short K.A."/>
            <person name="Niraula N.P."/>
        </authorList>
    </citation>
    <scope>NUCLEOTIDE SEQUENCE [LARGE SCALE GENOMIC DNA]</scope>
    <source>
        <strain evidence="1 2">NRRL 2792</strain>
    </source>
</reference>